<keyword evidence="5" id="KW-1185">Reference proteome</keyword>
<dbReference type="EMBL" id="BONX01000023">
    <property type="protein sequence ID" value="GIG96914.1"/>
    <property type="molecule type" value="Genomic_DNA"/>
</dbReference>
<evidence type="ECO:0000256" key="2">
    <source>
        <dbReference type="ARBA" id="ARBA00023315"/>
    </source>
</evidence>
<organism evidence="4 5">
    <name type="scientific">Plantactinospora mayteni</name>
    <dbReference type="NCBI Taxonomy" id="566021"/>
    <lineage>
        <taxon>Bacteria</taxon>
        <taxon>Bacillati</taxon>
        <taxon>Actinomycetota</taxon>
        <taxon>Actinomycetes</taxon>
        <taxon>Micromonosporales</taxon>
        <taxon>Micromonosporaceae</taxon>
        <taxon>Plantactinospora</taxon>
    </lineage>
</organism>
<protein>
    <submittedName>
        <fullName evidence="4">N-acetyltransferase</fullName>
    </submittedName>
</protein>
<accession>A0ABQ4EQJ3</accession>
<dbReference type="PANTHER" id="PTHR43877:SF2">
    <property type="entry name" value="AMINOALKYLPHOSPHONATE N-ACETYLTRANSFERASE-RELATED"/>
    <property type="match status" value="1"/>
</dbReference>
<dbReference type="InterPro" id="IPR000182">
    <property type="entry name" value="GNAT_dom"/>
</dbReference>
<dbReference type="InterPro" id="IPR016181">
    <property type="entry name" value="Acyl_CoA_acyltransferase"/>
</dbReference>
<dbReference type="PROSITE" id="PS51186">
    <property type="entry name" value="GNAT"/>
    <property type="match status" value="1"/>
</dbReference>
<dbReference type="Gene3D" id="3.40.630.30">
    <property type="match status" value="1"/>
</dbReference>
<reference evidence="4 5" key="1">
    <citation type="submission" date="2021-01" db="EMBL/GenBank/DDBJ databases">
        <title>Whole genome shotgun sequence of Plantactinospora mayteni NBRC 109088.</title>
        <authorList>
            <person name="Komaki H."/>
            <person name="Tamura T."/>
        </authorList>
    </citation>
    <scope>NUCLEOTIDE SEQUENCE [LARGE SCALE GENOMIC DNA]</scope>
    <source>
        <strain evidence="4 5">NBRC 109088</strain>
    </source>
</reference>
<dbReference type="RefSeq" id="WP_203858425.1">
    <property type="nucleotide sequence ID" value="NZ_BAAAZQ010000001.1"/>
</dbReference>
<proteinExistence type="predicted"/>
<keyword evidence="1" id="KW-0808">Transferase</keyword>
<dbReference type="PANTHER" id="PTHR43877">
    <property type="entry name" value="AMINOALKYLPHOSPHONATE N-ACETYLTRANSFERASE-RELATED-RELATED"/>
    <property type="match status" value="1"/>
</dbReference>
<evidence type="ECO:0000256" key="1">
    <source>
        <dbReference type="ARBA" id="ARBA00022679"/>
    </source>
</evidence>
<comment type="caution">
    <text evidence="4">The sequence shown here is derived from an EMBL/GenBank/DDBJ whole genome shotgun (WGS) entry which is preliminary data.</text>
</comment>
<dbReference type="SUPFAM" id="SSF55729">
    <property type="entry name" value="Acyl-CoA N-acyltransferases (Nat)"/>
    <property type="match status" value="1"/>
</dbReference>
<evidence type="ECO:0000259" key="3">
    <source>
        <dbReference type="PROSITE" id="PS51186"/>
    </source>
</evidence>
<dbReference type="InterPro" id="IPR050832">
    <property type="entry name" value="Bact_Acetyltransf"/>
</dbReference>
<name>A0ABQ4EQJ3_9ACTN</name>
<evidence type="ECO:0000313" key="5">
    <source>
        <dbReference type="Proteomes" id="UP000621500"/>
    </source>
</evidence>
<dbReference type="CDD" id="cd04301">
    <property type="entry name" value="NAT_SF"/>
    <property type="match status" value="1"/>
</dbReference>
<dbReference type="Pfam" id="PF00583">
    <property type="entry name" value="Acetyltransf_1"/>
    <property type="match status" value="1"/>
</dbReference>
<keyword evidence="2" id="KW-0012">Acyltransferase</keyword>
<evidence type="ECO:0000313" key="4">
    <source>
        <dbReference type="EMBL" id="GIG96914.1"/>
    </source>
</evidence>
<dbReference type="Proteomes" id="UP000621500">
    <property type="component" value="Unassembled WGS sequence"/>
</dbReference>
<feature type="domain" description="N-acetyltransferase" evidence="3">
    <location>
        <begin position="4"/>
        <end position="156"/>
    </location>
</feature>
<sequence length="156" mass="16871">MSELDIRVVPYDSPVARELVGAALADLAQRYGGSEGDETPVAANEFEPPVGAFLVAYLDDAPIGCAGWRTHGDSGDVAELKRMYVSPTARGRGVARRVLSAVEGSAREYGRRRLILECGDRQPEAIALYQGNGYERIADFGYYRDAPGVLSFGRSL</sequence>
<gene>
    <name evidence="4" type="ORF">Pma05_34870</name>
</gene>